<dbReference type="Proteomes" id="UP000266152">
    <property type="component" value="Unassembled WGS sequence"/>
</dbReference>
<evidence type="ECO:0000313" key="2">
    <source>
        <dbReference type="EMBL" id="RGP70015.1"/>
    </source>
</evidence>
<feature type="compositionally biased region" description="Low complexity" evidence="1">
    <location>
        <begin position="233"/>
        <end position="247"/>
    </location>
</feature>
<feature type="compositionally biased region" description="Low complexity" evidence="1">
    <location>
        <begin position="163"/>
        <end position="181"/>
    </location>
</feature>
<gene>
    <name evidence="2" type="ORF">FSPOR_4306</name>
</gene>
<evidence type="ECO:0000313" key="3">
    <source>
        <dbReference type="Proteomes" id="UP000266152"/>
    </source>
</evidence>
<evidence type="ECO:0000256" key="1">
    <source>
        <dbReference type="SAM" id="MobiDB-lite"/>
    </source>
</evidence>
<sequence>MPTAPAANTWAGAPPVAEDGFAFSEGVFFAQASGQNRHRRATATELKEHFTSGNDKDHPAHWFEAQLIHYGLQPSKTKAVARMRLFDAVNAGNLKVPDNVSKLETKLKKEWTKKDREAKKGATSGKPAAKAPVAKAEKKGTAGTKRKANDDDNTAAVKKAKTTQKATAPKASAPKTATPKTKAPPKTPAKATAKTTTKATTKGPKRAATESTTPAKPRTKQTARCSRGGISQGPGRNAAANASASEPARPPPQMARRGGAFAARGRIPVPLDDFGDAPPPYSEYPGQDDYSDGNSPNNSYRSYESNRDSPDNGYRSYDSDQDEDDSLEPLGLLNGDYAIVRSDVTEQWDHYDVDDLNLTLTLAGNKLWGQFNLGVYKGVLRFDERPMRSSHDRLNFTWRGREDQGPVMYGNNNTGWMEFLGNGRINGWLNHQSLSFRARRIEGQGTRSRIDAASLQDEWSGYTYELYEEENRARW</sequence>
<feature type="compositionally biased region" description="Low complexity" evidence="1">
    <location>
        <begin position="255"/>
        <end position="266"/>
    </location>
</feature>
<accession>A0A395SCM3</accession>
<dbReference type="EMBL" id="PXOF01000055">
    <property type="protein sequence ID" value="RGP70015.1"/>
    <property type="molecule type" value="Genomic_DNA"/>
</dbReference>
<comment type="caution">
    <text evidence="2">The sequence shown here is derived from an EMBL/GenBank/DDBJ whole genome shotgun (WGS) entry which is preliminary data.</text>
</comment>
<keyword evidence="3" id="KW-1185">Reference proteome</keyword>
<dbReference type="STRING" id="5514.A0A395SCM3"/>
<name>A0A395SCM3_FUSSP</name>
<dbReference type="AlphaFoldDB" id="A0A395SCM3"/>
<proteinExistence type="predicted"/>
<feature type="compositionally biased region" description="Basic and acidic residues" evidence="1">
    <location>
        <begin position="111"/>
        <end position="120"/>
    </location>
</feature>
<feature type="compositionally biased region" description="Polar residues" evidence="1">
    <location>
        <begin position="210"/>
        <end position="224"/>
    </location>
</feature>
<feature type="region of interest" description="Disordered" evidence="1">
    <location>
        <begin position="111"/>
        <end position="330"/>
    </location>
</feature>
<organism evidence="2 3">
    <name type="scientific">Fusarium sporotrichioides</name>
    <dbReference type="NCBI Taxonomy" id="5514"/>
    <lineage>
        <taxon>Eukaryota</taxon>
        <taxon>Fungi</taxon>
        <taxon>Dikarya</taxon>
        <taxon>Ascomycota</taxon>
        <taxon>Pezizomycotina</taxon>
        <taxon>Sordariomycetes</taxon>
        <taxon>Hypocreomycetidae</taxon>
        <taxon>Hypocreales</taxon>
        <taxon>Nectriaceae</taxon>
        <taxon>Fusarium</taxon>
    </lineage>
</organism>
<feature type="compositionally biased region" description="Low complexity" evidence="1">
    <location>
        <begin position="188"/>
        <end position="202"/>
    </location>
</feature>
<feature type="compositionally biased region" description="Polar residues" evidence="1">
    <location>
        <begin position="292"/>
        <end position="303"/>
    </location>
</feature>
<protein>
    <submittedName>
        <fullName evidence="2">Uncharacterized protein</fullName>
    </submittedName>
</protein>
<reference evidence="2 3" key="1">
    <citation type="journal article" date="2018" name="PLoS Pathog.">
        <title>Evolution of structural diversity of trichothecenes, a family of toxins produced by plant pathogenic and entomopathogenic fungi.</title>
        <authorList>
            <person name="Proctor R.H."/>
            <person name="McCormick S.P."/>
            <person name="Kim H.S."/>
            <person name="Cardoza R.E."/>
            <person name="Stanley A.M."/>
            <person name="Lindo L."/>
            <person name="Kelly A."/>
            <person name="Brown D.W."/>
            <person name="Lee T."/>
            <person name="Vaughan M.M."/>
            <person name="Alexander N.J."/>
            <person name="Busman M."/>
            <person name="Gutierrez S."/>
        </authorList>
    </citation>
    <scope>NUCLEOTIDE SEQUENCE [LARGE SCALE GENOMIC DNA]</scope>
    <source>
        <strain evidence="2 3">NRRL 3299</strain>
    </source>
</reference>